<sequence length="150" mass="16470">MCKTLFAELQDAIFGRWGVPLQLQSELEALRAAKEGGEHYQGLQPSYLARHSAGYGGSEALQDFQAEQIRIQLQPGEPDVGCDHKAVTAALRLWRSSKRRWQAPTTCLAAAATVTRSTMVTRQGSSQLNISTCRSSWSYMTRLRLAAAAA</sequence>
<protein>
    <submittedName>
        <fullName evidence="1">Uncharacterized protein</fullName>
    </submittedName>
</protein>
<dbReference type="Proteomes" id="UP000256970">
    <property type="component" value="Unassembled WGS sequence"/>
</dbReference>
<keyword evidence="2" id="KW-1185">Reference proteome</keyword>
<dbReference type="EMBL" id="FNXT01001276">
    <property type="protein sequence ID" value="SZX77171.1"/>
    <property type="molecule type" value="Genomic_DNA"/>
</dbReference>
<reference evidence="1 2" key="1">
    <citation type="submission" date="2016-10" db="EMBL/GenBank/DDBJ databases">
        <authorList>
            <person name="Cai Z."/>
        </authorList>
    </citation>
    <scope>NUCLEOTIDE SEQUENCE [LARGE SCALE GENOMIC DNA]</scope>
</reference>
<evidence type="ECO:0000313" key="2">
    <source>
        <dbReference type="Proteomes" id="UP000256970"/>
    </source>
</evidence>
<accession>A0A383WIC6</accession>
<organism evidence="1 2">
    <name type="scientific">Tetradesmus obliquus</name>
    <name type="common">Green alga</name>
    <name type="synonym">Acutodesmus obliquus</name>
    <dbReference type="NCBI Taxonomy" id="3088"/>
    <lineage>
        <taxon>Eukaryota</taxon>
        <taxon>Viridiplantae</taxon>
        <taxon>Chlorophyta</taxon>
        <taxon>core chlorophytes</taxon>
        <taxon>Chlorophyceae</taxon>
        <taxon>CS clade</taxon>
        <taxon>Sphaeropleales</taxon>
        <taxon>Scenedesmaceae</taxon>
        <taxon>Tetradesmus</taxon>
    </lineage>
</organism>
<gene>
    <name evidence="1" type="ORF">BQ4739_LOCUS17513</name>
</gene>
<proteinExistence type="predicted"/>
<name>A0A383WIC6_TETOB</name>
<evidence type="ECO:0000313" key="1">
    <source>
        <dbReference type="EMBL" id="SZX77171.1"/>
    </source>
</evidence>
<dbReference type="AlphaFoldDB" id="A0A383WIC6"/>